<dbReference type="EMBL" id="JPKR02000004">
    <property type="protein sequence ID" value="KGD74749.1"/>
    <property type="molecule type" value="Genomic_DNA"/>
</dbReference>
<protein>
    <recommendedName>
        <fullName evidence="3">Uncharacterized protein YtcA</fullName>
    </recommendedName>
</protein>
<gene>
    <name evidence="12" type="ORF">HA49_05370</name>
</gene>
<dbReference type="eggNOG" id="ENOG5032WM8">
    <property type="taxonomic scope" value="Bacteria"/>
</dbReference>
<sequence length="90" mass="9924">MICKLWTRPLLIPVIASVLSGCALSPSVPVLGAAFPGWLFCLIGAALLLGLFHWLVARKQWQESLSPLIISYPGLLFLFAVILWFILFAN</sequence>
<evidence type="ECO:0000256" key="7">
    <source>
        <dbReference type="ARBA" id="ARBA00022989"/>
    </source>
</evidence>
<keyword evidence="4" id="KW-1003">Cell membrane</keyword>
<keyword evidence="9" id="KW-0564">Palmitate</keyword>
<keyword evidence="7 11" id="KW-1133">Transmembrane helix</keyword>
<evidence type="ECO:0000313" key="13">
    <source>
        <dbReference type="Proteomes" id="UP000029577"/>
    </source>
</evidence>
<feature type="transmembrane region" description="Helical" evidence="11">
    <location>
        <begin position="37"/>
        <end position="57"/>
    </location>
</feature>
<keyword evidence="13" id="KW-1185">Reference proteome</keyword>
<comment type="similarity">
    <text evidence="2">Belongs to the YtcA family.</text>
</comment>
<dbReference type="RefSeq" id="WP_038019243.1">
    <property type="nucleotide sequence ID" value="NZ_JPKR02000004.1"/>
</dbReference>
<organism evidence="12 13">
    <name type="scientific">Tatumella morbirosei</name>
    <dbReference type="NCBI Taxonomy" id="642227"/>
    <lineage>
        <taxon>Bacteria</taxon>
        <taxon>Pseudomonadati</taxon>
        <taxon>Pseudomonadota</taxon>
        <taxon>Gammaproteobacteria</taxon>
        <taxon>Enterobacterales</taxon>
        <taxon>Erwiniaceae</taxon>
        <taxon>Tatumella</taxon>
    </lineage>
</organism>
<keyword evidence="10" id="KW-0449">Lipoprotein</keyword>
<dbReference type="GO" id="GO:0016020">
    <property type="term" value="C:membrane"/>
    <property type="evidence" value="ECO:0007669"/>
    <property type="project" value="UniProtKB-SubCell"/>
</dbReference>
<dbReference type="AlphaFoldDB" id="A0A095TDY9"/>
<dbReference type="Proteomes" id="UP000029577">
    <property type="component" value="Unassembled WGS sequence"/>
</dbReference>
<dbReference type="STRING" id="642227.HA49_05370"/>
<feature type="transmembrane region" description="Helical" evidence="11">
    <location>
        <begin position="69"/>
        <end position="89"/>
    </location>
</feature>
<comment type="subcellular location">
    <subcellularLocation>
        <location evidence="1">Membrane</location>
        <topology evidence="1">Multi-pass membrane protein</topology>
    </subcellularLocation>
</comment>
<evidence type="ECO:0000313" key="12">
    <source>
        <dbReference type="EMBL" id="KGD74749.1"/>
    </source>
</evidence>
<dbReference type="OrthoDB" id="123105at2"/>
<evidence type="ECO:0000256" key="1">
    <source>
        <dbReference type="ARBA" id="ARBA00004141"/>
    </source>
</evidence>
<dbReference type="InterPro" id="IPR031381">
    <property type="entry name" value="YtcA"/>
</dbReference>
<evidence type="ECO:0000256" key="8">
    <source>
        <dbReference type="ARBA" id="ARBA00023136"/>
    </source>
</evidence>
<proteinExistence type="inferred from homology"/>
<evidence type="ECO:0000256" key="2">
    <source>
        <dbReference type="ARBA" id="ARBA00008208"/>
    </source>
</evidence>
<keyword evidence="6" id="KW-0732">Signal</keyword>
<dbReference type="Pfam" id="PF17090">
    <property type="entry name" value="Ytca"/>
    <property type="match status" value="1"/>
</dbReference>
<evidence type="ECO:0000256" key="3">
    <source>
        <dbReference type="ARBA" id="ARBA00021237"/>
    </source>
</evidence>
<evidence type="ECO:0000256" key="10">
    <source>
        <dbReference type="ARBA" id="ARBA00023288"/>
    </source>
</evidence>
<evidence type="ECO:0000256" key="4">
    <source>
        <dbReference type="ARBA" id="ARBA00022475"/>
    </source>
</evidence>
<evidence type="ECO:0000256" key="9">
    <source>
        <dbReference type="ARBA" id="ARBA00023139"/>
    </source>
</evidence>
<evidence type="ECO:0000256" key="5">
    <source>
        <dbReference type="ARBA" id="ARBA00022692"/>
    </source>
</evidence>
<dbReference type="PROSITE" id="PS51257">
    <property type="entry name" value="PROKAR_LIPOPROTEIN"/>
    <property type="match status" value="1"/>
</dbReference>
<evidence type="ECO:0000256" key="11">
    <source>
        <dbReference type="SAM" id="Phobius"/>
    </source>
</evidence>
<comment type="caution">
    <text evidence="12">The sequence shown here is derived from an EMBL/GenBank/DDBJ whole genome shotgun (WGS) entry which is preliminary data.</text>
</comment>
<keyword evidence="5 11" id="KW-0812">Transmembrane</keyword>
<accession>A0A095TDY9</accession>
<keyword evidence="8 11" id="KW-0472">Membrane</keyword>
<reference evidence="12" key="1">
    <citation type="submission" date="2014-12" db="EMBL/GenBank/DDBJ databases">
        <title>The draft genome of the Tatumella morbirosei type strain, LMG23360T isolated from pineapple rot.</title>
        <authorList>
            <person name="Smits T.H."/>
            <person name="Palmer M."/>
            <person name="Venter S.N."/>
            <person name="Duffy B."/>
            <person name="Steenkamp E.T."/>
            <person name="Chan W.Y."/>
            <person name="Coutinho T.A."/>
            <person name="Coetzee M.P."/>
            <person name="De Maayer P."/>
        </authorList>
    </citation>
    <scope>NUCLEOTIDE SEQUENCE [LARGE SCALE GENOMIC DNA]</scope>
    <source>
        <strain evidence="12">LMG 23360</strain>
    </source>
</reference>
<name>A0A095TDY9_9GAMM</name>
<evidence type="ECO:0000256" key="6">
    <source>
        <dbReference type="ARBA" id="ARBA00022729"/>
    </source>
</evidence>